<feature type="transmembrane region" description="Helical" evidence="1">
    <location>
        <begin position="12"/>
        <end position="38"/>
    </location>
</feature>
<evidence type="ECO:0000313" key="3">
    <source>
        <dbReference type="Proteomes" id="UP000285190"/>
    </source>
</evidence>
<dbReference type="OrthoDB" id="8720063at2"/>
<keyword evidence="1" id="KW-0472">Membrane</keyword>
<proteinExistence type="predicted"/>
<reference evidence="2 3" key="1">
    <citation type="submission" date="2018-09" db="EMBL/GenBank/DDBJ databases">
        <authorList>
            <person name="Zhu H."/>
        </authorList>
    </citation>
    <scope>NUCLEOTIDE SEQUENCE [LARGE SCALE GENOMIC DNA]</scope>
    <source>
        <strain evidence="2 3">K2R10-39</strain>
    </source>
</reference>
<accession>A0A418X1C0</accession>
<evidence type="ECO:0000313" key="2">
    <source>
        <dbReference type="EMBL" id="RJG06238.1"/>
    </source>
</evidence>
<dbReference type="Proteomes" id="UP000285190">
    <property type="component" value="Unassembled WGS sequence"/>
</dbReference>
<dbReference type="RefSeq" id="WP_119738638.1">
    <property type="nucleotide sequence ID" value="NZ_QYUN01000002.1"/>
</dbReference>
<keyword evidence="1" id="KW-1133">Transmembrane helix</keyword>
<feature type="transmembrane region" description="Helical" evidence="1">
    <location>
        <begin position="87"/>
        <end position="106"/>
    </location>
</feature>
<keyword evidence="3" id="KW-1185">Reference proteome</keyword>
<organism evidence="2 3">
    <name type="scientific">Noviherbaspirillum cavernae</name>
    <dbReference type="NCBI Taxonomy" id="2320862"/>
    <lineage>
        <taxon>Bacteria</taxon>
        <taxon>Pseudomonadati</taxon>
        <taxon>Pseudomonadota</taxon>
        <taxon>Betaproteobacteria</taxon>
        <taxon>Burkholderiales</taxon>
        <taxon>Oxalobacteraceae</taxon>
        <taxon>Noviherbaspirillum</taxon>
    </lineage>
</organism>
<protein>
    <submittedName>
        <fullName evidence="2">Uncharacterized protein</fullName>
    </submittedName>
</protein>
<sequence length="125" mass="13748">MTEPTSSVAGFAIIKLYGLKAVFGMVGAALLYFVLPPLRSDGRFSQQEFVVRLAAAGIGSCFFGDVAVQQIMLYLPSLHADQHTSAVYLLVGAPFWWITRAVALSLRKREDKDIVEIVREAKESI</sequence>
<dbReference type="EMBL" id="QYUN01000002">
    <property type="protein sequence ID" value="RJG06238.1"/>
    <property type="molecule type" value="Genomic_DNA"/>
</dbReference>
<name>A0A418X1C0_9BURK</name>
<evidence type="ECO:0000256" key="1">
    <source>
        <dbReference type="SAM" id="Phobius"/>
    </source>
</evidence>
<dbReference type="AlphaFoldDB" id="A0A418X1C0"/>
<keyword evidence="1" id="KW-0812">Transmembrane</keyword>
<comment type="caution">
    <text evidence="2">The sequence shown here is derived from an EMBL/GenBank/DDBJ whole genome shotgun (WGS) entry which is preliminary data.</text>
</comment>
<gene>
    <name evidence="2" type="ORF">D3870_09640</name>
</gene>